<name>A0ABS0STD9_9CAUL</name>
<accession>A0ABS0STD9</accession>
<comment type="similarity">
    <text evidence="2">Belongs to the virb1 family.</text>
</comment>
<dbReference type="InterPro" id="IPR008258">
    <property type="entry name" value="Transglycosylase_SLT_dom_1"/>
</dbReference>
<evidence type="ECO:0000256" key="3">
    <source>
        <dbReference type="SAM" id="SignalP"/>
    </source>
</evidence>
<dbReference type="SUPFAM" id="SSF53955">
    <property type="entry name" value="Lysozyme-like"/>
    <property type="match status" value="1"/>
</dbReference>
<evidence type="ECO:0000313" key="5">
    <source>
        <dbReference type="EMBL" id="MBI1682863.1"/>
    </source>
</evidence>
<feature type="signal peptide" evidence="3">
    <location>
        <begin position="1"/>
        <end position="34"/>
    </location>
</feature>
<feature type="domain" description="Transglycosylase SLT" evidence="4">
    <location>
        <begin position="77"/>
        <end position="181"/>
    </location>
</feature>
<dbReference type="PANTHER" id="PTHR37423">
    <property type="entry name" value="SOLUBLE LYTIC MUREIN TRANSGLYCOSYLASE-RELATED"/>
    <property type="match status" value="1"/>
</dbReference>
<dbReference type="InterPro" id="IPR000189">
    <property type="entry name" value="Transglyc_AS"/>
</dbReference>
<dbReference type="PROSITE" id="PS00922">
    <property type="entry name" value="TRANSGLYCOSYLASE"/>
    <property type="match status" value="1"/>
</dbReference>
<comment type="caution">
    <text evidence="5">The sequence shown here is derived from an EMBL/GenBank/DDBJ whole genome shotgun (WGS) entry which is preliminary data.</text>
</comment>
<dbReference type="Proteomes" id="UP000639859">
    <property type="component" value="Unassembled WGS sequence"/>
</dbReference>
<evidence type="ECO:0000256" key="2">
    <source>
        <dbReference type="ARBA" id="ARBA00009387"/>
    </source>
</evidence>
<dbReference type="CDD" id="cd00254">
    <property type="entry name" value="LT-like"/>
    <property type="match status" value="1"/>
</dbReference>
<feature type="chain" id="PRO_5046816864" evidence="3">
    <location>
        <begin position="35"/>
        <end position="202"/>
    </location>
</feature>
<proteinExistence type="inferred from homology"/>
<dbReference type="Pfam" id="PF01464">
    <property type="entry name" value="SLT"/>
    <property type="match status" value="1"/>
</dbReference>
<reference evidence="5 6" key="1">
    <citation type="submission" date="2020-11" db="EMBL/GenBank/DDBJ databases">
        <title>genome sequence of strain KACC 18849.</title>
        <authorList>
            <person name="Gao J."/>
            <person name="Zhang X."/>
        </authorList>
    </citation>
    <scope>NUCLEOTIDE SEQUENCE [LARGE SCALE GENOMIC DNA]</scope>
    <source>
        <strain evidence="5 6">KACC 18849</strain>
    </source>
</reference>
<comment type="similarity">
    <text evidence="1">Belongs to the transglycosylase Slt family.</text>
</comment>
<protein>
    <submittedName>
        <fullName evidence="5">Lytic transglycosylase domain-containing protein</fullName>
    </submittedName>
</protein>
<dbReference type="EMBL" id="JADWOX010000002">
    <property type="protein sequence ID" value="MBI1682863.1"/>
    <property type="molecule type" value="Genomic_DNA"/>
</dbReference>
<sequence length="202" mass="20949">MGWEPQRFRTFQQQSLRLATALGLTLAMAGTVHAQVLQIEDDGAVRRVGGGWPEAFETAPASSVAAPLIPAPYRDAVLAAAARYDLSPALIDAVARSESGYDAMAVSPAGAIGVMQLMPATARSLGVDPADPTQNIMGGAAHLRAQLDRFDGAVDLALAAYNAGGGRVVRYGGVPPFKETRAYVATNLDRLAKAAAFSGDAP</sequence>
<keyword evidence="6" id="KW-1185">Reference proteome</keyword>
<gene>
    <name evidence="5" type="ORF">I4Q42_04185</name>
</gene>
<dbReference type="InterPro" id="IPR023346">
    <property type="entry name" value="Lysozyme-like_dom_sf"/>
</dbReference>
<dbReference type="Gene3D" id="1.10.530.10">
    <property type="match status" value="1"/>
</dbReference>
<keyword evidence="3" id="KW-0732">Signal</keyword>
<evidence type="ECO:0000259" key="4">
    <source>
        <dbReference type="Pfam" id="PF01464"/>
    </source>
</evidence>
<dbReference type="PANTHER" id="PTHR37423:SF2">
    <property type="entry name" value="MEMBRANE-BOUND LYTIC MUREIN TRANSGLYCOSYLASE C"/>
    <property type="match status" value="1"/>
</dbReference>
<organism evidence="5 6">
    <name type="scientific">Caulobacter hibisci</name>
    <dbReference type="NCBI Taxonomy" id="2035993"/>
    <lineage>
        <taxon>Bacteria</taxon>
        <taxon>Pseudomonadati</taxon>
        <taxon>Pseudomonadota</taxon>
        <taxon>Alphaproteobacteria</taxon>
        <taxon>Caulobacterales</taxon>
        <taxon>Caulobacteraceae</taxon>
        <taxon>Caulobacter</taxon>
    </lineage>
</organism>
<evidence type="ECO:0000256" key="1">
    <source>
        <dbReference type="ARBA" id="ARBA00007734"/>
    </source>
</evidence>
<evidence type="ECO:0000313" key="6">
    <source>
        <dbReference type="Proteomes" id="UP000639859"/>
    </source>
</evidence>